<dbReference type="PROSITE" id="PS50943">
    <property type="entry name" value="HTH_CROC1"/>
    <property type="match status" value="1"/>
</dbReference>
<keyword evidence="4" id="KW-1185">Reference proteome</keyword>
<proteinExistence type="predicted"/>
<feature type="region of interest" description="Disordered" evidence="1">
    <location>
        <begin position="1"/>
        <end position="28"/>
    </location>
</feature>
<accession>A0A6B8RL44</accession>
<dbReference type="AlphaFoldDB" id="A0A6B8RL44"/>
<feature type="domain" description="HTH cro/C1-type" evidence="2">
    <location>
        <begin position="32"/>
        <end position="76"/>
    </location>
</feature>
<dbReference type="RefSeq" id="WP_155702130.1">
    <property type="nucleotide sequence ID" value="NZ_CP034235.1"/>
</dbReference>
<name>A0A6B8RL44_9BACL</name>
<dbReference type="GO" id="GO:0003677">
    <property type="term" value="F:DNA binding"/>
    <property type="evidence" value="ECO:0007669"/>
    <property type="project" value="InterPro"/>
</dbReference>
<dbReference type="Proteomes" id="UP000426246">
    <property type="component" value="Chromosome"/>
</dbReference>
<dbReference type="InterPro" id="IPR010982">
    <property type="entry name" value="Lambda_DNA-bd_dom_sf"/>
</dbReference>
<dbReference type="KEGG" id="ppsc:EHS13_20145"/>
<evidence type="ECO:0000313" key="4">
    <source>
        <dbReference type="Proteomes" id="UP000426246"/>
    </source>
</evidence>
<gene>
    <name evidence="3" type="ORF">EHS13_20145</name>
</gene>
<reference evidence="4" key="1">
    <citation type="submission" date="2018-11" db="EMBL/GenBank/DDBJ databases">
        <title>Complete genome sequence of Paenibacillus sp. ML311-T8.</title>
        <authorList>
            <person name="Nam Y.-D."/>
            <person name="Kang J."/>
            <person name="Chung W.-H."/>
            <person name="Park Y.S."/>
        </authorList>
    </citation>
    <scope>NUCLEOTIDE SEQUENCE [LARGE SCALE GENOMIC DNA]</scope>
    <source>
        <strain evidence="4">ML311-T8</strain>
    </source>
</reference>
<sequence length="93" mass="10659">MQNQQSRKGPKMLITDNTKRPGFKKRRNSIGSQSEVALKVRVSTDSLRSAENAFMNPSLYVAIKYCLCMDTTLEELFPDLFEQARTELNLINM</sequence>
<dbReference type="OrthoDB" id="2665750at2"/>
<dbReference type="Gene3D" id="1.10.260.40">
    <property type="entry name" value="lambda repressor-like DNA-binding domains"/>
    <property type="match status" value="1"/>
</dbReference>
<protein>
    <submittedName>
        <fullName evidence="3">XRE family transcriptional regulator</fullName>
    </submittedName>
</protein>
<dbReference type="InterPro" id="IPR001387">
    <property type="entry name" value="Cro/C1-type_HTH"/>
</dbReference>
<evidence type="ECO:0000259" key="2">
    <source>
        <dbReference type="PROSITE" id="PS50943"/>
    </source>
</evidence>
<evidence type="ECO:0000256" key="1">
    <source>
        <dbReference type="SAM" id="MobiDB-lite"/>
    </source>
</evidence>
<dbReference type="SUPFAM" id="SSF47413">
    <property type="entry name" value="lambda repressor-like DNA-binding domains"/>
    <property type="match status" value="1"/>
</dbReference>
<dbReference type="EMBL" id="CP034235">
    <property type="protein sequence ID" value="QGQ97030.1"/>
    <property type="molecule type" value="Genomic_DNA"/>
</dbReference>
<organism evidence="3 4">
    <name type="scientific">Paenibacillus psychroresistens</name>
    <dbReference type="NCBI Taxonomy" id="1778678"/>
    <lineage>
        <taxon>Bacteria</taxon>
        <taxon>Bacillati</taxon>
        <taxon>Bacillota</taxon>
        <taxon>Bacilli</taxon>
        <taxon>Bacillales</taxon>
        <taxon>Paenibacillaceae</taxon>
        <taxon>Paenibacillus</taxon>
    </lineage>
</organism>
<dbReference type="CDD" id="cd00093">
    <property type="entry name" value="HTH_XRE"/>
    <property type="match status" value="1"/>
</dbReference>
<evidence type="ECO:0000313" key="3">
    <source>
        <dbReference type="EMBL" id="QGQ97030.1"/>
    </source>
</evidence>